<protein>
    <submittedName>
        <fullName evidence="1">MIP20618p</fullName>
    </submittedName>
</protein>
<sequence length="63" mass="7294">VFALAQKQYHHWHVKRHKKTQDEGAAEGPSFHCHRRHVSAVRSATAKLVPLQEFIYSSVMRLS</sequence>
<feature type="non-terminal residue" evidence="1">
    <location>
        <position position="1"/>
    </location>
</feature>
<organism evidence="1">
    <name type="scientific">Drosophila melanogaster</name>
    <name type="common">Fruit fly</name>
    <dbReference type="NCBI Taxonomy" id="7227"/>
    <lineage>
        <taxon>Eukaryota</taxon>
        <taxon>Metazoa</taxon>
        <taxon>Ecdysozoa</taxon>
        <taxon>Arthropoda</taxon>
        <taxon>Hexapoda</taxon>
        <taxon>Insecta</taxon>
        <taxon>Pterygota</taxon>
        <taxon>Neoptera</taxon>
        <taxon>Endopterygota</taxon>
        <taxon>Diptera</taxon>
        <taxon>Brachycera</taxon>
        <taxon>Muscomorpha</taxon>
        <taxon>Ephydroidea</taxon>
        <taxon>Drosophilidae</taxon>
        <taxon>Drosophila</taxon>
        <taxon>Sophophora</taxon>
    </lineage>
</organism>
<reference evidence="1" key="1">
    <citation type="submission" date="2010-04" db="EMBL/GenBank/DDBJ databases">
        <authorList>
            <person name="Carlson J."/>
            <person name="Booth B."/>
            <person name="Frise E."/>
            <person name="Sandler J."/>
            <person name="Wan K."/>
            <person name="Yu C."/>
            <person name="Celniker S."/>
        </authorList>
    </citation>
    <scope>NUCLEOTIDE SEQUENCE</scope>
</reference>
<dbReference type="AlphaFoldDB" id="D5A7R3"/>
<accession>D5A7R3</accession>
<evidence type="ECO:0000313" key="1">
    <source>
        <dbReference type="EMBL" id="ADE60664.1"/>
    </source>
</evidence>
<dbReference type="EMBL" id="BT122190">
    <property type="protein sequence ID" value="ADE60664.1"/>
    <property type="molecule type" value="mRNA"/>
</dbReference>
<name>D5A7R3_DROME</name>
<proteinExistence type="evidence at transcript level"/>